<name>A0A6G1D8S7_9ORYZ</name>
<sequence>MDVNDRCDERPWRAGRVEAVSELEIQRSPCAQALAYPCLKLLPTLAQALADGNGRTPAAAKPWCDAELTKVLVGPHGTQWGQR</sequence>
<accession>A0A6G1D8S7</accession>
<protein>
    <submittedName>
        <fullName evidence="1">Uncharacterized protein</fullName>
    </submittedName>
</protein>
<evidence type="ECO:0000313" key="2">
    <source>
        <dbReference type="Proteomes" id="UP000479710"/>
    </source>
</evidence>
<dbReference type="AlphaFoldDB" id="A0A6G1D8S7"/>
<keyword evidence="2" id="KW-1185">Reference proteome</keyword>
<dbReference type="Proteomes" id="UP000479710">
    <property type="component" value="Unassembled WGS sequence"/>
</dbReference>
<evidence type="ECO:0000313" key="1">
    <source>
        <dbReference type="EMBL" id="KAF0908799.1"/>
    </source>
</evidence>
<reference evidence="1 2" key="1">
    <citation type="submission" date="2019-11" db="EMBL/GenBank/DDBJ databases">
        <title>Whole genome sequence of Oryza granulata.</title>
        <authorList>
            <person name="Li W."/>
        </authorList>
    </citation>
    <scope>NUCLEOTIDE SEQUENCE [LARGE SCALE GENOMIC DNA]</scope>
    <source>
        <strain evidence="2">cv. Menghai</strain>
        <tissue evidence="1">Leaf</tissue>
    </source>
</reference>
<dbReference type="EMBL" id="SPHZ02000007">
    <property type="protein sequence ID" value="KAF0908799.1"/>
    <property type="molecule type" value="Genomic_DNA"/>
</dbReference>
<gene>
    <name evidence="1" type="ORF">E2562_028601</name>
</gene>
<organism evidence="1 2">
    <name type="scientific">Oryza meyeriana var. granulata</name>
    <dbReference type="NCBI Taxonomy" id="110450"/>
    <lineage>
        <taxon>Eukaryota</taxon>
        <taxon>Viridiplantae</taxon>
        <taxon>Streptophyta</taxon>
        <taxon>Embryophyta</taxon>
        <taxon>Tracheophyta</taxon>
        <taxon>Spermatophyta</taxon>
        <taxon>Magnoliopsida</taxon>
        <taxon>Liliopsida</taxon>
        <taxon>Poales</taxon>
        <taxon>Poaceae</taxon>
        <taxon>BOP clade</taxon>
        <taxon>Oryzoideae</taxon>
        <taxon>Oryzeae</taxon>
        <taxon>Oryzinae</taxon>
        <taxon>Oryza</taxon>
        <taxon>Oryza meyeriana</taxon>
    </lineage>
</organism>
<proteinExistence type="predicted"/>
<comment type="caution">
    <text evidence="1">The sequence shown here is derived from an EMBL/GenBank/DDBJ whole genome shotgun (WGS) entry which is preliminary data.</text>
</comment>